<dbReference type="Pfam" id="PF19191">
    <property type="entry name" value="HEF_HK"/>
    <property type="match status" value="1"/>
</dbReference>
<keyword evidence="5 8" id="KW-0418">Kinase</keyword>
<dbReference type="InterPro" id="IPR005467">
    <property type="entry name" value="His_kinase_dom"/>
</dbReference>
<dbReference type="InterPro" id="IPR050980">
    <property type="entry name" value="2C_sensor_his_kinase"/>
</dbReference>
<keyword evidence="4" id="KW-0547">Nucleotide-binding</keyword>
<evidence type="ECO:0000256" key="6">
    <source>
        <dbReference type="ARBA" id="ARBA00022840"/>
    </source>
</evidence>
<keyword evidence="9" id="KW-1185">Reference proteome</keyword>
<dbReference type="InterPro" id="IPR043836">
    <property type="entry name" value="DHp"/>
</dbReference>
<evidence type="ECO:0000256" key="1">
    <source>
        <dbReference type="ARBA" id="ARBA00000085"/>
    </source>
</evidence>
<dbReference type="EMBL" id="SRZK01000007">
    <property type="protein sequence ID" value="TGZ12034.1"/>
    <property type="molecule type" value="Genomic_DNA"/>
</dbReference>
<dbReference type="Pfam" id="PF02518">
    <property type="entry name" value="HATPase_c"/>
    <property type="match status" value="1"/>
</dbReference>
<dbReference type="RefSeq" id="WP_136015311.1">
    <property type="nucleotide sequence ID" value="NZ_SRZK01000007.1"/>
</dbReference>
<dbReference type="CDD" id="cd00075">
    <property type="entry name" value="HATPase"/>
    <property type="match status" value="1"/>
</dbReference>
<keyword evidence="3" id="KW-0808">Transferase</keyword>
<organism evidence="8 9">
    <name type="scientific">Streptomyces rhizosphaericola</name>
    <dbReference type="NCBI Taxonomy" id="2564098"/>
    <lineage>
        <taxon>Bacteria</taxon>
        <taxon>Bacillati</taxon>
        <taxon>Actinomycetota</taxon>
        <taxon>Actinomycetes</taxon>
        <taxon>Kitasatosporales</taxon>
        <taxon>Streptomycetaceae</taxon>
        <taxon>Streptomyces</taxon>
    </lineage>
</organism>
<dbReference type="PROSITE" id="PS50109">
    <property type="entry name" value="HIS_KIN"/>
    <property type="match status" value="1"/>
</dbReference>
<dbReference type="PANTHER" id="PTHR44936">
    <property type="entry name" value="SENSOR PROTEIN CREC"/>
    <property type="match status" value="1"/>
</dbReference>
<reference evidence="8 9" key="1">
    <citation type="submission" date="2019-04" db="EMBL/GenBank/DDBJ databases">
        <title>Streptomyces rhizosphaericola sp. nov., an actinobacterium isolated from the wheat rhizosphere.</title>
        <authorList>
            <person name="Vargas Hoyos H.A."/>
            <person name="Santos S.N."/>
            <person name="Genuario D.B."/>
            <person name="Melo I.S."/>
            <person name="Da Silva L.J."/>
            <person name="Da Silva F.S.P."/>
            <person name="Zucchi T.D."/>
        </authorList>
    </citation>
    <scope>NUCLEOTIDE SEQUENCE [LARGE SCALE GENOMIC DNA]</scope>
    <source>
        <strain evidence="8 9">1AS2c</strain>
    </source>
</reference>
<evidence type="ECO:0000256" key="5">
    <source>
        <dbReference type="ARBA" id="ARBA00022777"/>
    </source>
</evidence>
<proteinExistence type="predicted"/>
<comment type="catalytic activity">
    <reaction evidence="1">
        <text>ATP + protein L-histidine = ADP + protein N-phospho-L-histidine.</text>
        <dbReference type="EC" id="2.7.13.3"/>
    </reaction>
</comment>
<evidence type="ECO:0000259" key="7">
    <source>
        <dbReference type="PROSITE" id="PS50109"/>
    </source>
</evidence>
<dbReference type="EC" id="2.7.13.3" evidence="2"/>
<accession>A0ABY2PLQ7</accession>
<dbReference type="Proteomes" id="UP000306274">
    <property type="component" value="Unassembled WGS sequence"/>
</dbReference>
<dbReference type="InterPro" id="IPR036890">
    <property type="entry name" value="HATPase_C_sf"/>
</dbReference>
<feature type="domain" description="Histidine kinase" evidence="7">
    <location>
        <begin position="777"/>
        <end position="1000"/>
    </location>
</feature>
<dbReference type="GO" id="GO:0016301">
    <property type="term" value="F:kinase activity"/>
    <property type="evidence" value="ECO:0007669"/>
    <property type="project" value="UniProtKB-KW"/>
</dbReference>
<dbReference type="PANTHER" id="PTHR44936:SF10">
    <property type="entry name" value="SENSOR PROTEIN RSTB"/>
    <property type="match status" value="1"/>
</dbReference>
<dbReference type="Gene3D" id="3.30.565.10">
    <property type="entry name" value="Histidine kinase-like ATPase, C-terminal domain"/>
    <property type="match status" value="2"/>
</dbReference>
<protein>
    <recommendedName>
        <fullName evidence="2">histidine kinase</fullName>
        <ecNumber evidence="2">2.7.13.3</ecNumber>
    </recommendedName>
</protein>
<name>A0ABY2PLQ7_9ACTN</name>
<dbReference type="SUPFAM" id="SSF55874">
    <property type="entry name" value="ATPase domain of HSP90 chaperone/DNA topoisomerase II/histidine kinase"/>
    <property type="match status" value="2"/>
</dbReference>
<sequence length="1009" mass="113454">MANFRTSARTVDMLGRQQIAGIPTAINELFKNSYDAYAKTVVVDWLKDRNVLILRDDGVGMSLNDFSERWLTIGTDSKASGGRLAPPPIPQGFVRRPVMGEKGIGRLAIAALGPLALILTRQRPQQLTEENPAPVIAALVPWTLFSTPGVTLEDIDVPVLSVDGSVDRSVIEYLTGKVRTNLLRISHRLDDATVIAIRDQLGKLELIDPSILKRLPGPHITSRAGFGTTFIVTPVDDSLQGEVEGDSVNKGQASRLFKLLAGFSNTMATDAREPEMRTSFVVRTDDGVATNILDGDEFFDRSDFKRADHEFSGTFDEYGTFHGQVSIYRADPIDHVIPWKAGRGAPTQCGPFRIHFGYVHASPSQSSLTPQEHAEISRKLQKIAGLYVYKDGIRMLPYGQSDVDYLQIEERRSRNQGYYFFSYRRMFGAIELSSTLNPALQEKAGREGFRENIAYRQMRKILENFLVQLAADFFRASSQQGQEFQTKRDELERTEKVRRARARTTDGQRDNFRIQLQRVIGDFSEARPVSLVEKTIIRVERELASISDAAPDALEAALELEEAARRDLESVIRHYTVHKPVGVGLDRETSRDWNLYEQLRKELVSSVVPGAAVRISEMTAHRASRLAPMARLHERIREDFEESAARELDDWSRDLNKIRARSEQIADDVSGRVRSAVQQSSDFARALTRRLTDLPSSSTEDDLFDLRRQLLEELEEELHRQKESLEPIRRFLAGFESVSGGLGLDEQLEAVEEEVIALRAQVDTDLELTQLGRAVELINHEFSSSIKTVRRNLRALRPWGQRNEKLGSIERELATAFEHLDNYLTLFTPLQRRLYRKPANIRGAQVAQFISDLFGERFRRHSVDLQVSSEFEAFSFVGYPSTFYPVFVNLVDNAIFWLSDRPTPRIIRLSQRNGSLLVEDNGPGISLRDREAIFEHGFSRKPGGRGLGLKISRDVLQRSGWSLDVVPDGGLPWPDAAASLPVSGGRGVGACFSINPPSENEEHKLGEAE</sequence>
<evidence type="ECO:0000256" key="2">
    <source>
        <dbReference type="ARBA" id="ARBA00012438"/>
    </source>
</evidence>
<keyword evidence="6" id="KW-0067">ATP-binding</keyword>
<dbReference type="Pfam" id="PF13589">
    <property type="entry name" value="HATPase_c_3"/>
    <property type="match status" value="1"/>
</dbReference>
<dbReference type="SMART" id="SM00387">
    <property type="entry name" value="HATPase_c"/>
    <property type="match status" value="1"/>
</dbReference>
<comment type="caution">
    <text evidence="8">The sequence shown here is derived from an EMBL/GenBank/DDBJ whole genome shotgun (WGS) entry which is preliminary data.</text>
</comment>
<gene>
    <name evidence="8" type="ORF">E5Z02_01535</name>
</gene>
<dbReference type="InterPro" id="IPR003594">
    <property type="entry name" value="HATPase_dom"/>
</dbReference>
<evidence type="ECO:0000313" key="9">
    <source>
        <dbReference type="Proteomes" id="UP000306274"/>
    </source>
</evidence>
<evidence type="ECO:0000256" key="4">
    <source>
        <dbReference type="ARBA" id="ARBA00022741"/>
    </source>
</evidence>
<evidence type="ECO:0000313" key="8">
    <source>
        <dbReference type="EMBL" id="TGZ12034.1"/>
    </source>
</evidence>
<evidence type="ECO:0000256" key="3">
    <source>
        <dbReference type="ARBA" id="ARBA00022679"/>
    </source>
</evidence>